<evidence type="ECO:0000256" key="7">
    <source>
        <dbReference type="ARBA" id="ARBA00023295"/>
    </source>
</evidence>
<dbReference type="CDD" id="cd14792">
    <property type="entry name" value="GH27"/>
    <property type="match status" value="1"/>
</dbReference>
<dbReference type="GO" id="GO:0016491">
    <property type="term" value="F:oxidoreductase activity"/>
    <property type="evidence" value="ECO:0007669"/>
    <property type="project" value="InterPro"/>
</dbReference>
<comment type="cofactor">
    <cofactor evidence="2">
        <name>FMN</name>
        <dbReference type="ChEBI" id="CHEBI:58210"/>
    </cofactor>
</comment>
<evidence type="ECO:0000256" key="5">
    <source>
        <dbReference type="ARBA" id="ARBA00022729"/>
    </source>
</evidence>
<dbReference type="InterPro" id="IPR002241">
    <property type="entry name" value="Glyco_hydro_27"/>
</dbReference>
<proteinExistence type="inferred from homology"/>
<dbReference type="GO" id="GO:0010181">
    <property type="term" value="F:FMN binding"/>
    <property type="evidence" value="ECO:0007669"/>
    <property type="project" value="InterPro"/>
</dbReference>
<dbReference type="CDD" id="cd04081">
    <property type="entry name" value="CBM35_galactosidase-like"/>
    <property type="match status" value="1"/>
</dbReference>
<dbReference type="AlphaFoldDB" id="R9P140"/>
<dbReference type="PROSITE" id="PS00557">
    <property type="entry name" value="FMN_HYDROXY_ACID_DH_1"/>
    <property type="match status" value="1"/>
</dbReference>
<dbReference type="EMBL" id="DF238786">
    <property type="protein sequence ID" value="GAC94921.1"/>
    <property type="molecule type" value="Genomic_DNA"/>
</dbReference>
<dbReference type="Pfam" id="PF01070">
    <property type="entry name" value="FMN_dh"/>
    <property type="match status" value="1"/>
</dbReference>
<evidence type="ECO:0000313" key="10">
    <source>
        <dbReference type="EMBL" id="GAC94921.1"/>
    </source>
</evidence>
<dbReference type="GeneID" id="24107787"/>
<dbReference type="STRING" id="1305764.R9P140"/>
<dbReference type="FunFam" id="3.20.20.70:FF:000197">
    <property type="entry name" value="Alpha-galactosidase"/>
    <property type="match status" value="1"/>
</dbReference>
<reference evidence="11" key="1">
    <citation type="journal article" date="2013" name="Genome Announc.">
        <title>Draft genome sequence of the basidiomycetous yeast-like fungus Pseudozyma hubeiensis SY62, which produces an abundant amount of the biosurfactant mannosylerythritol lipids.</title>
        <authorList>
            <person name="Konishi M."/>
            <person name="Hatada Y."/>
            <person name="Horiuchi J."/>
        </authorList>
    </citation>
    <scope>NUCLEOTIDE SEQUENCE [LARGE SCALE GENOMIC DNA]</scope>
    <source>
        <strain evidence="11">SY62</strain>
    </source>
</reference>
<dbReference type="PANTHER" id="PTHR11452">
    <property type="entry name" value="ALPHA-GALACTOSIDASE/ALPHA-N-ACETYLGALACTOSAMINIDASE"/>
    <property type="match status" value="1"/>
</dbReference>
<dbReference type="CDD" id="cd03332">
    <property type="entry name" value="LMO_FMN"/>
    <property type="match status" value="1"/>
</dbReference>
<keyword evidence="8" id="KW-1015">Disulfide bond</keyword>
<evidence type="ECO:0000256" key="8">
    <source>
        <dbReference type="RuleBase" id="RU361168"/>
    </source>
</evidence>
<keyword evidence="6 8" id="KW-0378">Hydrolase</keyword>
<dbReference type="PANTHER" id="PTHR11452:SF75">
    <property type="entry name" value="ALPHA-GALACTOSIDASE MEL1"/>
    <property type="match status" value="1"/>
</dbReference>
<dbReference type="GO" id="GO:0005975">
    <property type="term" value="P:carbohydrate metabolic process"/>
    <property type="evidence" value="ECO:0007669"/>
    <property type="project" value="InterPro"/>
</dbReference>
<feature type="domain" description="FMN hydroxy acid dehydrogenase" evidence="9">
    <location>
        <begin position="538"/>
        <end position="936"/>
    </location>
</feature>
<dbReference type="HOGENOM" id="CLU_312626_0_0_1"/>
<dbReference type="SUPFAM" id="SSF51395">
    <property type="entry name" value="FMN-linked oxidoreductases"/>
    <property type="match status" value="1"/>
</dbReference>
<comment type="catalytic activity">
    <reaction evidence="1 8">
        <text>Hydrolysis of terminal, non-reducing alpha-D-galactose residues in alpha-D-galactosides, including galactose oligosaccharides, galactomannans and galactolipids.</text>
        <dbReference type="EC" id="3.2.1.22"/>
    </reaction>
</comment>
<gene>
    <name evidence="10" type="ORF">PHSY_002494</name>
</gene>
<dbReference type="Gene3D" id="2.60.120.260">
    <property type="entry name" value="Galactose-binding domain-like"/>
    <property type="match status" value="1"/>
</dbReference>
<name>R9P140_PSEHS</name>
<dbReference type="InterPro" id="IPR037396">
    <property type="entry name" value="FMN_HAD"/>
</dbReference>
<dbReference type="eggNOG" id="KOG2366">
    <property type="taxonomic scope" value="Eukaryota"/>
</dbReference>
<comment type="similarity">
    <text evidence="3 8">Belongs to the glycosyl hydrolase 27 family.</text>
</comment>
<evidence type="ECO:0000256" key="3">
    <source>
        <dbReference type="ARBA" id="ARBA00009743"/>
    </source>
</evidence>
<keyword evidence="5" id="KW-0732">Signal</keyword>
<dbReference type="InterPro" id="IPR037350">
    <property type="entry name" value="LMO_FMN"/>
</dbReference>
<dbReference type="PRINTS" id="PR00740">
    <property type="entry name" value="GLHYDRLASE27"/>
</dbReference>
<dbReference type="EC" id="3.2.1.22" evidence="4 8"/>
<sequence>MGFNTYNQVSCSPTEAKSHTTMDLMASQGYIAAGYNFFQIDCGWVSRTSSRDSSGNLMTNTDAFPSGMKSLGQYAASKGLDFGLYSDAGYRACDPQTPSPVLGSLGYETQDAQLLKSFNVSYLKYDNCYADGTTAADNAPKAARTDFPSRFGTMSKALSNVGINKLLICQWGVPQKQANGSLIGPAQWTQGLSTSYRLSDDIASGWINVQRILNQAIPISLNGRSGPGHFADGDLLEVGNSGMSIDEQATHFAFWSMIKSPLVISTDLSSISSDAKAILLNKGLIAINQDKLGQPVKLIERRTNNFDLHAGKLSNGDMAVLAFDWSNTQNTITVDFAQLGVASADVTDLWTGATRTAVTSYTKQVNAHGSVPLRLSNIKYTNAAAPTLSYIEAESGTLAGKAATASCAGCSGGTKVGYVGGGAGNTLTLNGIKASGNEAVLYFDYINADVGFSFVGATNEREAQISVNGGSAQNVSFPLSGYDWSLDVTKGYKVRLTGFKTGQSNSITISNPNSYAPDFDRVGYSGYLREIYVGGLSGGTPQTTDLKLLEQQAKAKLTPEAYAYVAGSASTESTARGNLDAFSKWHIVPSMLRDVSLAEFDSTTRLFGRDYSSPLVIAPIGVQAQLHAEEADCATARAAADLEIPFTLSSATSRPLEKVHEEAGFAKGSEEDAVDAWFQLYWPQDDDLTASLLSRAKKSGYRVLVVTLDTWNLGWRPRDLDSAYNPFLTGQGVANVFSDPVFIEKYCEGKDPRRSDVTKEEITEASVAAIAQLSPGVSRTWSDLALLRKLWGPDPIVLKGIQTLSDAARAVEAGMDGVWVSNHGGRQVDGAVPSLNQLPVIADYIRSLPLKEGEEKKTVIFDSGIRCGADIMKALALGADAVAVGRPWCWGLAVNGEDGVRDVLKTLLADFELNAGLAGFQSAKQLGRHALIRADGRL</sequence>
<dbReference type="GO" id="GO:0004557">
    <property type="term" value="F:alpha-galactosidase activity"/>
    <property type="evidence" value="ECO:0007669"/>
    <property type="project" value="UniProtKB-EC"/>
</dbReference>
<dbReference type="PROSITE" id="PS51349">
    <property type="entry name" value="FMN_HYDROXY_ACID_DH_2"/>
    <property type="match status" value="1"/>
</dbReference>
<dbReference type="InterPro" id="IPR013780">
    <property type="entry name" value="Glyco_hydro_b"/>
</dbReference>
<evidence type="ECO:0000256" key="4">
    <source>
        <dbReference type="ARBA" id="ARBA00012755"/>
    </source>
</evidence>
<keyword evidence="11" id="KW-1185">Reference proteome</keyword>
<dbReference type="Gene3D" id="3.20.20.70">
    <property type="entry name" value="Aldolase class I"/>
    <property type="match status" value="2"/>
</dbReference>
<accession>R9P140</accession>
<dbReference type="InterPro" id="IPR013785">
    <property type="entry name" value="Aldolase_TIM"/>
</dbReference>
<dbReference type="InterPro" id="IPR041233">
    <property type="entry name" value="Melibiase_C"/>
</dbReference>
<evidence type="ECO:0000259" key="9">
    <source>
        <dbReference type="PROSITE" id="PS51349"/>
    </source>
</evidence>
<dbReference type="InterPro" id="IPR008259">
    <property type="entry name" value="FMN_hydac_DH_AS"/>
</dbReference>
<keyword evidence="7 8" id="KW-0326">Glycosidase</keyword>
<dbReference type="Pfam" id="PF17801">
    <property type="entry name" value="Melibiase_C"/>
    <property type="match status" value="1"/>
</dbReference>
<dbReference type="OrthoDB" id="5795902at2759"/>
<dbReference type="SUPFAM" id="SSF51011">
    <property type="entry name" value="Glycosyl hydrolase domain"/>
    <property type="match status" value="1"/>
</dbReference>
<organism evidence="10 11">
    <name type="scientific">Pseudozyma hubeiensis (strain SY62)</name>
    <name type="common">Yeast</name>
    <dbReference type="NCBI Taxonomy" id="1305764"/>
    <lineage>
        <taxon>Eukaryota</taxon>
        <taxon>Fungi</taxon>
        <taxon>Dikarya</taxon>
        <taxon>Basidiomycota</taxon>
        <taxon>Ustilaginomycotina</taxon>
        <taxon>Ustilaginomycetes</taxon>
        <taxon>Ustilaginales</taxon>
        <taxon>Ustilaginaceae</taxon>
        <taxon>Pseudozyma</taxon>
    </lineage>
</organism>
<dbReference type="Proteomes" id="UP000014071">
    <property type="component" value="Unassembled WGS sequence"/>
</dbReference>
<dbReference type="eggNOG" id="KOG0538">
    <property type="taxonomic scope" value="Eukaryota"/>
</dbReference>
<evidence type="ECO:0000256" key="6">
    <source>
        <dbReference type="ARBA" id="ARBA00022801"/>
    </source>
</evidence>
<dbReference type="Gene3D" id="2.60.40.1180">
    <property type="entry name" value="Golgi alpha-mannosidase II"/>
    <property type="match status" value="1"/>
</dbReference>
<evidence type="ECO:0000256" key="1">
    <source>
        <dbReference type="ARBA" id="ARBA00001255"/>
    </source>
</evidence>
<protein>
    <recommendedName>
        <fullName evidence="4 8">Alpha-galactosidase</fullName>
        <ecNumber evidence="4 8">3.2.1.22</ecNumber>
    </recommendedName>
    <alternativeName>
        <fullName evidence="8">Melibiase</fullName>
    </alternativeName>
</protein>
<dbReference type="InterPro" id="IPR000262">
    <property type="entry name" value="FMN-dep_DH"/>
</dbReference>
<evidence type="ECO:0000256" key="2">
    <source>
        <dbReference type="ARBA" id="ARBA00001917"/>
    </source>
</evidence>
<dbReference type="Pfam" id="PF16499">
    <property type="entry name" value="Melibiase_2"/>
    <property type="match status" value="1"/>
</dbReference>
<evidence type="ECO:0000313" key="11">
    <source>
        <dbReference type="Proteomes" id="UP000014071"/>
    </source>
</evidence>
<dbReference type="SUPFAM" id="SSF51445">
    <property type="entry name" value="(Trans)glycosidases"/>
    <property type="match status" value="1"/>
</dbReference>
<dbReference type="RefSeq" id="XP_012188508.1">
    <property type="nucleotide sequence ID" value="XM_012333118.1"/>
</dbReference>
<dbReference type="InterPro" id="IPR017853">
    <property type="entry name" value="GH"/>
</dbReference>